<dbReference type="GO" id="GO:0005975">
    <property type="term" value="P:carbohydrate metabolic process"/>
    <property type="evidence" value="ECO:0007669"/>
    <property type="project" value="InterPro"/>
</dbReference>
<dbReference type="PANTHER" id="PTHR31609:SF1">
    <property type="entry name" value="CARBOHYDRATE DEACETYLASE"/>
    <property type="match status" value="1"/>
</dbReference>
<organism evidence="6 7">
    <name type="scientific">Roseateles depolymerans</name>
    <dbReference type="NCBI Taxonomy" id="76731"/>
    <lineage>
        <taxon>Bacteria</taxon>
        <taxon>Pseudomonadati</taxon>
        <taxon>Pseudomonadota</taxon>
        <taxon>Betaproteobacteria</taxon>
        <taxon>Burkholderiales</taxon>
        <taxon>Sphaerotilaceae</taxon>
        <taxon>Roseateles</taxon>
    </lineage>
</organism>
<dbReference type="RefSeq" id="WP_058936588.1">
    <property type="nucleotide sequence ID" value="NZ_CP013729.1"/>
</dbReference>
<reference evidence="6 7" key="1">
    <citation type="submission" date="2015-12" db="EMBL/GenBank/DDBJ databases">
        <title>Complete genome of Roseateles depolymerans KCTC 42856.</title>
        <authorList>
            <person name="Kim K.M."/>
        </authorList>
    </citation>
    <scope>NUCLEOTIDE SEQUENCE [LARGE SCALE GENOMIC DNA]</scope>
    <source>
        <strain evidence="6 7">KCTC 42856</strain>
    </source>
</reference>
<evidence type="ECO:0000256" key="4">
    <source>
        <dbReference type="ARBA" id="ARBA00022842"/>
    </source>
</evidence>
<proteinExistence type="predicted"/>
<dbReference type="EMBL" id="CP013729">
    <property type="protein sequence ID" value="ALV08667.1"/>
    <property type="molecule type" value="Genomic_DNA"/>
</dbReference>
<dbReference type="GO" id="GO:0046872">
    <property type="term" value="F:metal ion binding"/>
    <property type="evidence" value="ECO:0007669"/>
    <property type="project" value="UniProtKB-KW"/>
</dbReference>
<comment type="cofactor">
    <cofactor evidence="1">
        <name>Mg(2+)</name>
        <dbReference type="ChEBI" id="CHEBI:18420"/>
    </cofactor>
</comment>
<keyword evidence="5" id="KW-0119">Carbohydrate metabolism</keyword>
<gene>
    <name evidence="6" type="ORF">RD2015_4220</name>
</gene>
<evidence type="ECO:0000313" key="7">
    <source>
        <dbReference type="Proteomes" id="UP000060699"/>
    </source>
</evidence>
<dbReference type="PANTHER" id="PTHR31609">
    <property type="entry name" value="YDJC DEACETYLASE FAMILY MEMBER"/>
    <property type="match status" value="1"/>
</dbReference>
<keyword evidence="7" id="KW-1185">Reference proteome</keyword>
<accession>A0A0U3N935</accession>
<dbReference type="GO" id="GO:0019213">
    <property type="term" value="F:deacetylase activity"/>
    <property type="evidence" value="ECO:0007669"/>
    <property type="project" value="TreeGrafter"/>
</dbReference>
<dbReference type="KEGG" id="rdp:RD2015_4220"/>
<dbReference type="STRING" id="76731.RD2015_4220"/>
<protein>
    <submittedName>
        <fullName evidence="6">YdjC family protein</fullName>
    </submittedName>
</protein>
<keyword evidence="3" id="KW-0378">Hydrolase</keyword>
<keyword evidence="2" id="KW-0479">Metal-binding</keyword>
<dbReference type="Proteomes" id="UP000060699">
    <property type="component" value="Chromosome"/>
</dbReference>
<sequence length="277" mass="30203">MSHAFDPPTLATHPRQRRLCICADDFGLHPAVNDAVLRLVAMGRLQATSAMVGAPAWASGALALGSIDAAHLDVGLHLDLTEYPLTVPARSLTGWLLQGLRDVQVLLREVHAQLDAFEQALGRMPAYVDGHQHVHQFPGVRDALLTALTARYPGQHPWLRSTRPGGGGLKPYVIDALGRRGLQHHADALDFPQNRRLLGVYGFDADAHRYRHHVDAWLAEAQDGDLLMCHPALAPVPGDPIARARCQEFLVWSDPALSPSLMAGELQLLPMSQMLKG</sequence>
<dbReference type="GO" id="GO:0016787">
    <property type="term" value="F:hydrolase activity"/>
    <property type="evidence" value="ECO:0007669"/>
    <property type="project" value="UniProtKB-KW"/>
</dbReference>
<dbReference type="SUPFAM" id="SSF88713">
    <property type="entry name" value="Glycoside hydrolase/deacetylase"/>
    <property type="match status" value="1"/>
</dbReference>
<evidence type="ECO:0000256" key="2">
    <source>
        <dbReference type="ARBA" id="ARBA00022723"/>
    </source>
</evidence>
<dbReference type="InterPro" id="IPR011330">
    <property type="entry name" value="Glyco_hydro/deAcase_b/a-brl"/>
</dbReference>
<dbReference type="OrthoDB" id="5295855at2"/>
<dbReference type="PATRIC" id="fig|76731.3.peg.4324"/>
<evidence type="ECO:0000256" key="1">
    <source>
        <dbReference type="ARBA" id="ARBA00001946"/>
    </source>
</evidence>
<dbReference type="CDD" id="cd10807">
    <property type="entry name" value="YdjC_like_3"/>
    <property type="match status" value="1"/>
</dbReference>
<dbReference type="Gene3D" id="3.20.20.370">
    <property type="entry name" value="Glycoside hydrolase/deacetylase"/>
    <property type="match status" value="1"/>
</dbReference>
<dbReference type="Pfam" id="PF04794">
    <property type="entry name" value="YdjC"/>
    <property type="match status" value="1"/>
</dbReference>
<evidence type="ECO:0000256" key="3">
    <source>
        <dbReference type="ARBA" id="ARBA00022801"/>
    </source>
</evidence>
<evidence type="ECO:0000256" key="5">
    <source>
        <dbReference type="ARBA" id="ARBA00023277"/>
    </source>
</evidence>
<dbReference type="AlphaFoldDB" id="A0A0U3N935"/>
<dbReference type="InterPro" id="IPR006879">
    <property type="entry name" value="YdjC-like"/>
</dbReference>
<keyword evidence="4" id="KW-0460">Magnesium</keyword>
<name>A0A0U3N935_9BURK</name>
<evidence type="ECO:0000313" key="6">
    <source>
        <dbReference type="EMBL" id="ALV08667.1"/>
    </source>
</evidence>